<evidence type="ECO:0000256" key="10">
    <source>
        <dbReference type="SAM" id="SignalP"/>
    </source>
</evidence>
<dbReference type="Gene3D" id="2.60.40.1180">
    <property type="entry name" value="Golgi alpha-mannosidase II"/>
    <property type="match status" value="1"/>
</dbReference>
<comment type="catalytic activity">
    <reaction evidence="6">
        <text>Hydrolysis of (1-&gt;6)-alpha-D-glucosidic linkages in pullulan, amylopectin and glycogen, and in the alpha- and beta-limit dextrins of amylopectin and glycogen.</text>
        <dbReference type="EC" id="3.2.1.41"/>
    </reaction>
</comment>
<dbReference type="Gene3D" id="2.60.40.10">
    <property type="entry name" value="Immunoglobulins"/>
    <property type="match status" value="1"/>
</dbReference>
<dbReference type="InterPro" id="IPR005323">
    <property type="entry name" value="CBM41_pullulanase"/>
</dbReference>
<dbReference type="CDD" id="cd02860">
    <property type="entry name" value="E_set_Pullulanase"/>
    <property type="match status" value="1"/>
</dbReference>
<dbReference type="InterPro" id="IPR013784">
    <property type="entry name" value="Carb-bd-like_fold"/>
</dbReference>
<evidence type="ECO:0000256" key="2">
    <source>
        <dbReference type="ARBA" id="ARBA00022729"/>
    </source>
</evidence>
<name>A0A151B643_9CLOT</name>
<evidence type="ECO:0000256" key="8">
    <source>
        <dbReference type="ARBA" id="ARBA00029618"/>
    </source>
</evidence>
<dbReference type="CDD" id="cd11341">
    <property type="entry name" value="AmyAc_Pullulanase_LD-like"/>
    <property type="match status" value="1"/>
</dbReference>
<dbReference type="InterPro" id="IPR011840">
    <property type="entry name" value="PulA_typeI"/>
</dbReference>
<dbReference type="Gene3D" id="3.20.20.80">
    <property type="entry name" value="Glycosidases"/>
    <property type="match status" value="1"/>
</dbReference>
<feature type="chain" id="PRO_5039076864" description="pullulanase" evidence="10">
    <location>
        <begin position="19"/>
        <end position="866"/>
    </location>
</feature>
<gene>
    <name evidence="12" type="primary">pulA</name>
    <name evidence="12" type="ORF">CLTEP_09370</name>
</gene>
<dbReference type="GO" id="GO:0030246">
    <property type="term" value="F:carbohydrate binding"/>
    <property type="evidence" value="ECO:0007669"/>
    <property type="project" value="InterPro"/>
</dbReference>
<dbReference type="SUPFAM" id="SSF51445">
    <property type="entry name" value="(Trans)glycosidases"/>
    <property type="match status" value="1"/>
</dbReference>
<dbReference type="EMBL" id="LTBA01000006">
    <property type="protein sequence ID" value="KYH35117.1"/>
    <property type="molecule type" value="Genomic_DNA"/>
</dbReference>
<dbReference type="GO" id="GO:0051060">
    <property type="term" value="F:pullulanase activity"/>
    <property type="evidence" value="ECO:0007669"/>
    <property type="project" value="UniProtKB-EC"/>
</dbReference>
<organism evidence="12 13">
    <name type="scientific">Clostridium tepidiprofundi DSM 19306</name>
    <dbReference type="NCBI Taxonomy" id="1121338"/>
    <lineage>
        <taxon>Bacteria</taxon>
        <taxon>Bacillati</taxon>
        <taxon>Bacillota</taxon>
        <taxon>Clostridia</taxon>
        <taxon>Eubacteriales</taxon>
        <taxon>Clostridiaceae</taxon>
        <taxon>Clostridium</taxon>
    </lineage>
</organism>
<dbReference type="RefSeq" id="WP_084364641.1">
    <property type="nucleotide sequence ID" value="NZ_LTBA01000006.1"/>
</dbReference>
<dbReference type="SUPFAM" id="SSF49452">
    <property type="entry name" value="Starch-binding domain-like"/>
    <property type="match status" value="1"/>
</dbReference>
<dbReference type="Pfam" id="PF02922">
    <property type="entry name" value="CBM_48"/>
    <property type="match status" value="1"/>
</dbReference>
<dbReference type="EC" id="3.2.1.41" evidence="7"/>
<dbReference type="InterPro" id="IPR014756">
    <property type="entry name" value="Ig_E-set"/>
</dbReference>
<keyword evidence="13" id="KW-1185">Reference proteome</keyword>
<dbReference type="SUPFAM" id="SSF81296">
    <property type="entry name" value="E set domains"/>
    <property type="match status" value="1"/>
</dbReference>
<feature type="signal peptide" evidence="10">
    <location>
        <begin position="1"/>
        <end position="18"/>
    </location>
</feature>
<dbReference type="SMART" id="SM00642">
    <property type="entry name" value="Aamy"/>
    <property type="match status" value="1"/>
</dbReference>
<evidence type="ECO:0000256" key="4">
    <source>
        <dbReference type="ARBA" id="ARBA00022837"/>
    </source>
</evidence>
<keyword evidence="3 12" id="KW-0378">Hydrolase</keyword>
<evidence type="ECO:0000313" key="12">
    <source>
        <dbReference type="EMBL" id="KYH35117.1"/>
    </source>
</evidence>
<dbReference type="InterPro" id="IPR013783">
    <property type="entry name" value="Ig-like_fold"/>
</dbReference>
<dbReference type="STRING" id="1121338.CLTEP_09370"/>
<accession>A0A151B643</accession>
<dbReference type="InterPro" id="IPR004193">
    <property type="entry name" value="Glyco_hydro_13_N"/>
</dbReference>
<keyword evidence="2 10" id="KW-0732">Signal</keyword>
<keyword evidence="4" id="KW-0106">Calcium</keyword>
<evidence type="ECO:0000313" key="13">
    <source>
        <dbReference type="Proteomes" id="UP000075531"/>
    </source>
</evidence>
<dbReference type="Pfam" id="PF03714">
    <property type="entry name" value="PUD"/>
    <property type="match status" value="1"/>
</dbReference>
<comment type="similarity">
    <text evidence="1">Belongs to the glycosyl hydrolase 13 family.</text>
</comment>
<evidence type="ECO:0000256" key="6">
    <source>
        <dbReference type="ARBA" id="ARBA00023965"/>
    </source>
</evidence>
<dbReference type="NCBIfam" id="TIGR02104">
    <property type="entry name" value="pulA_typeI"/>
    <property type="match status" value="1"/>
</dbReference>
<dbReference type="PANTHER" id="PTHR43002">
    <property type="entry name" value="GLYCOGEN DEBRANCHING ENZYME"/>
    <property type="match status" value="1"/>
</dbReference>
<dbReference type="AlphaFoldDB" id="A0A151B643"/>
<dbReference type="CDD" id="cd10315">
    <property type="entry name" value="CBM41_pullulanase"/>
    <property type="match status" value="1"/>
</dbReference>
<dbReference type="PATRIC" id="fig|1121338.3.peg.967"/>
<evidence type="ECO:0000256" key="3">
    <source>
        <dbReference type="ARBA" id="ARBA00022801"/>
    </source>
</evidence>
<dbReference type="Pfam" id="PF21653">
    <property type="entry name" value="pulA_all-beta"/>
    <property type="match status" value="1"/>
</dbReference>
<evidence type="ECO:0000256" key="9">
    <source>
        <dbReference type="ARBA" id="ARBA00031076"/>
    </source>
</evidence>
<dbReference type="Gene3D" id="2.60.40.1110">
    <property type="match status" value="1"/>
</dbReference>
<feature type="domain" description="Glycosyl hydrolase family 13 catalytic" evidence="11">
    <location>
        <begin position="373"/>
        <end position="765"/>
    </location>
</feature>
<dbReference type="InterPro" id="IPR006047">
    <property type="entry name" value="GH13_cat_dom"/>
</dbReference>
<dbReference type="InterPro" id="IPR017853">
    <property type="entry name" value="GH"/>
</dbReference>
<evidence type="ECO:0000256" key="7">
    <source>
        <dbReference type="ARBA" id="ARBA00024062"/>
    </source>
</evidence>
<dbReference type="Pfam" id="PF00128">
    <property type="entry name" value="Alpha-amylase"/>
    <property type="match status" value="1"/>
</dbReference>
<evidence type="ECO:0000256" key="1">
    <source>
        <dbReference type="ARBA" id="ARBA00008061"/>
    </source>
</evidence>
<dbReference type="OrthoDB" id="9761875at2"/>
<keyword evidence="5 12" id="KW-0326">Glycosidase</keyword>
<dbReference type="Proteomes" id="UP000075531">
    <property type="component" value="Unassembled WGS sequence"/>
</dbReference>
<evidence type="ECO:0000259" key="11">
    <source>
        <dbReference type="SMART" id="SM00642"/>
    </source>
</evidence>
<comment type="caution">
    <text evidence="12">The sequence shown here is derived from an EMBL/GenBank/DDBJ whole genome shotgun (WGS) entry which is preliminary data.</text>
</comment>
<dbReference type="PROSITE" id="PS51257">
    <property type="entry name" value="PROKAR_LIPOPROTEIN"/>
    <property type="match status" value="1"/>
</dbReference>
<reference evidence="12 13" key="1">
    <citation type="submission" date="2016-02" db="EMBL/GenBank/DDBJ databases">
        <title>Genome sequence of Clostridium tepidiprofundi DSM 19306.</title>
        <authorList>
            <person name="Poehlein A."/>
            <person name="Daniel R."/>
        </authorList>
    </citation>
    <scope>NUCLEOTIDE SEQUENCE [LARGE SCALE GENOMIC DNA]</scope>
    <source>
        <strain evidence="12 13">DSM 19306</strain>
    </source>
</reference>
<dbReference type="SMR" id="A0A151B643"/>
<dbReference type="InterPro" id="IPR049117">
    <property type="entry name" value="pulA_all-beta"/>
</dbReference>
<dbReference type="InterPro" id="IPR013780">
    <property type="entry name" value="Glyco_hydro_b"/>
</dbReference>
<evidence type="ECO:0000256" key="5">
    <source>
        <dbReference type="ARBA" id="ARBA00023295"/>
    </source>
</evidence>
<sequence length="866" mass="98983">MKKITLALIIIFVMQIFTGCTNTNKIGVDDKSKNTNQKIIGSNDNKSTGSKLVIHYFRYDGDYKDWNFWIWQEGKDGKEYDFTGQDNFGKIAEIQFDKKIKRVGIISRLGEWEDKDIDKDRFIDLKDGVTEVWMVQDTEKIAYSRDEADNKPKIKAALLESRKKIHVILSNELKVTGKNNEDFIVKVDEKDIPIEKVYAKNGNKVSSNSFYIILKEDVDFTRKIEVYNKNFNKRRVDMGKILETSEFTYTGDDLGANYTKQYTLFKVWSPVAQNMKLVIYNDYNDKVGKVYDMKKGEKGVWEYKLAGDNKNKYYNYRVTINGVEKETPDPYAKGATVNGQKGMIVDFSSLNPDGWDSQRIPEPIKTTEAVAYEMHVRDFSISKDSGMKNKGKYLAFTEKGTKISDRVVTGLDHIKELGITHLHLMPVYDFASVDETKEGYNWGYDPYLYNVPEGSYSTNPYDGRVRIKEFKQMVQSLHENDIRVVMDVVFNHTFSTGDSPFDILVPKYYYRTNSNGEYTNGSGCGNETASEKPMMRKFIVDSVKFWATEYKIDGFRFDLMALHDIDTMKEVKRELMKINPNILIYGEPWTGGTSSLSPTKQFRKGSQKGLDIAVFNDDFRNAIKGDNDGAGLGFVNGGFGFEKAIKKGIAGSIKYSNSLQGFTQEPGETINYVSSHDNLCLFDKFEKSNPKSTPEEREKMNRLALSIVLTSEGIPFIQGGTEILRTKQGVHNSYNSGDNINEIEWNRKEKYYKTYEYIKGLIELRKSQKVMTLDSAEEIRKSLKFIDSPKNTVAYLLKSSHKGDFKNIFIIHNANKSEVSVKLPSDGEWKVIANEYQANKDGVTKGVKEFSGEVKVAPLSTYILFK</sequence>
<dbReference type="GO" id="GO:0005975">
    <property type="term" value="P:carbohydrate metabolic process"/>
    <property type="evidence" value="ECO:0007669"/>
    <property type="project" value="InterPro"/>
</dbReference>
<protein>
    <recommendedName>
        <fullName evidence="7">pullulanase</fullName>
        <ecNumber evidence="7">3.2.1.41</ecNumber>
    </recommendedName>
    <alternativeName>
        <fullName evidence="8">Alpha-dextrin endo-1,6-alpha-glucosidase</fullName>
    </alternativeName>
    <alternativeName>
        <fullName evidence="9">Pullulan 6-glucanohydrolase</fullName>
    </alternativeName>
</protein>
<proteinExistence type="inferred from homology"/>